<dbReference type="Gene3D" id="3.40.50.2000">
    <property type="entry name" value="Glycogen Phosphorylase B"/>
    <property type="match status" value="2"/>
</dbReference>
<reference evidence="1" key="1">
    <citation type="submission" date="2022-11" db="EMBL/GenBank/DDBJ databases">
        <title>Chromosomal genome sequence assembly and mating type (MAT) locus characterization of the leprose asexual lichenized fungus Lepraria neglecta (Nyl.) Erichsen.</title>
        <authorList>
            <person name="Allen J.L."/>
            <person name="Pfeffer B."/>
        </authorList>
    </citation>
    <scope>NUCLEOTIDE SEQUENCE</scope>
    <source>
        <strain evidence="1">Allen 5258</strain>
    </source>
</reference>
<sequence length="428" mass="47390">MATQKPSIPKKILLLTNIDRGEANVFLATSHALLQADPDVKLHFATFGGFEASVISVWRHARRTLPYAKPITFHEIEGLPMAEALRQYFSRKEIPWRNNYLPESFLAPPGLSNTPRAIRDTAPIFIPYSGPQLVDIFFSIVEIINKVAADLVVVDSLMTPALTACYHLGVKFTCLSPNAIKEFAASTQPLGAGLWKYPATLPELDFQAILPPHVFPCGPIIRSAPPISDTEPGLERWLARGPTVYINLGSICLVTEDQASELAMAVKTVIDTVKKQSDAPQLQVLWKLKKCGEYRVLEAGSRIYEILGKEIQADLVRIVDWILAEPIALLQTGHIDLSAGVRQVVLPQWTDCYDYAQRVEMLGIGRWGSRTTKPQWSAQELARELLDVLLGERSDAMKQKARELAELCQKSGSGAVTAARILLAECQE</sequence>
<name>A0AAD9Z7B7_9LECA</name>
<evidence type="ECO:0000313" key="2">
    <source>
        <dbReference type="Proteomes" id="UP001276659"/>
    </source>
</evidence>
<dbReference type="SUPFAM" id="SSF53756">
    <property type="entry name" value="UDP-Glycosyltransferase/glycogen phosphorylase"/>
    <property type="match status" value="1"/>
</dbReference>
<dbReference type="Proteomes" id="UP001276659">
    <property type="component" value="Unassembled WGS sequence"/>
</dbReference>
<evidence type="ECO:0000313" key="1">
    <source>
        <dbReference type="EMBL" id="KAK3172949.1"/>
    </source>
</evidence>
<gene>
    <name evidence="1" type="ORF">OEA41_006275</name>
</gene>
<comment type="caution">
    <text evidence="1">The sequence shown here is derived from an EMBL/GenBank/DDBJ whole genome shotgun (WGS) entry which is preliminary data.</text>
</comment>
<dbReference type="EMBL" id="JASNWA010000007">
    <property type="protein sequence ID" value="KAK3172949.1"/>
    <property type="molecule type" value="Genomic_DNA"/>
</dbReference>
<accession>A0AAD9Z7B7</accession>
<proteinExistence type="predicted"/>
<organism evidence="1 2">
    <name type="scientific">Lepraria neglecta</name>
    <dbReference type="NCBI Taxonomy" id="209136"/>
    <lineage>
        <taxon>Eukaryota</taxon>
        <taxon>Fungi</taxon>
        <taxon>Dikarya</taxon>
        <taxon>Ascomycota</taxon>
        <taxon>Pezizomycotina</taxon>
        <taxon>Lecanoromycetes</taxon>
        <taxon>OSLEUM clade</taxon>
        <taxon>Lecanoromycetidae</taxon>
        <taxon>Lecanorales</taxon>
        <taxon>Lecanorineae</taxon>
        <taxon>Stereocaulaceae</taxon>
        <taxon>Lepraria</taxon>
    </lineage>
</organism>
<protein>
    <submittedName>
        <fullName evidence="1">Uncharacterized protein</fullName>
    </submittedName>
</protein>
<dbReference type="AlphaFoldDB" id="A0AAD9Z7B7"/>
<keyword evidence="2" id="KW-1185">Reference proteome</keyword>